<feature type="compositionally biased region" description="Low complexity" evidence="3">
    <location>
        <begin position="186"/>
        <end position="210"/>
    </location>
</feature>
<dbReference type="PANTHER" id="PTHR40621">
    <property type="entry name" value="TRANSCRIPTION FACTOR KAPC-RELATED"/>
    <property type="match status" value="1"/>
</dbReference>
<feature type="compositionally biased region" description="Low complexity" evidence="3">
    <location>
        <begin position="255"/>
        <end position="269"/>
    </location>
</feature>
<proteinExistence type="predicted"/>
<dbReference type="GO" id="GO:0001228">
    <property type="term" value="F:DNA-binding transcription activator activity, RNA polymerase II-specific"/>
    <property type="evidence" value="ECO:0007669"/>
    <property type="project" value="TreeGrafter"/>
</dbReference>
<dbReference type="GO" id="GO:0090575">
    <property type="term" value="C:RNA polymerase II transcription regulator complex"/>
    <property type="evidence" value="ECO:0007669"/>
    <property type="project" value="TreeGrafter"/>
</dbReference>
<dbReference type="InterPro" id="IPR046347">
    <property type="entry name" value="bZIP_sf"/>
</dbReference>
<feature type="compositionally biased region" description="Polar residues" evidence="3">
    <location>
        <begin position="235"/>
        <end position="245"/>
    </location>
</feature>
<dbReference type="SUPFAM" id="SSF57959">
    <property type="entry name" value="Leucine zipper domain"/>
    <property type="match status" value="1"/>
</dbReference>
<feature type="compositionally biased region" description="Polar residues" evidence="3">
    <location>
        <begin position="21"/>
        <end position="37"/>
    </location>
</feature>
<comment type="subcellular location">
    <subcellularLocation>
        <location evidence="1">Nucleus</location>
    </subcellularLocation>
</comment>
<name>A0A1R1Y5P2_9FUNG</name>
<dbReference type="SMART" id="SM00338">
    <property type="entry name" value="BRLZ"/>
    <property type="match status" value="1"/>
</dbReference>
<keyword evidence="6" id="KW-1185">Reference proteome</keyword>
<dbReference type="PANTHER" id="PTHR40621:SF6">
    <property type="entry name" value="AP-1-LIKE TRANSCRIPTION FACTOR YAP1-RELATED"/>
    <property type="match status" value="1"/>
</dbReference>
<feature type="compositionally biased region" description="Polar residues" evidence="3">
    <location>
        <begin position="387"/>
        <end position="399"/>
    </location>
</feature>
<organism evidence="5 6">
    <name type="scientific">Smittium culicis</name>
    <dbReference type="NCBI Taxonomy" id="133412"/>
    <lineage>
        <taxon>Eukaryota</taxon>
        <taxon>Fungi</taxon>
        <taxon>Fungi incertae sedis</taxon>
        <taxon>Zoopagomycota</taxon>
        <taxon>Kickxellomycotina</taxon>
        <taxon>Harpellomycetes</taxon>
        <taxon>Harpellales</taxon>
        <taxon>Legeriomycetaceae</taxon>
        <taxon>Smittium</taxon>
    </lineage>
</organism>
<dbReference type="AlphaFoldDB" id="A0A1R1Y5P2"/>
<dbReference type="Gene3D" id="1.20.5.170">
    <property type="match status" value="1"/>
</dbReference>
<feature type="compositionally biased region" description="Basic residues" evidence="3">
    <location>
        <begin position="57"/>
        <end position="66"/>
    </location>
</feature>
<dbReference type="CDD" id="cd14688">
    <property type="entry name" value="bZIP_YAP"/>
    <property type="match status" value="1"/>
</dbReference>
<keyword evidence="2" id="KW-0539">Nucleus</keyword>
<dbReference type="EMBL" id="LSSM01002294">
    <property type="protein sequence ID" value="OMJ22282.1"/>
    <property type="molecule type" value="Genomic_DNA"/>
</dbReference>
<evidence type="ECO:0000313" key="6">
    <source>
        <dbReference type="Proteomes" id="UP000187429"/>
    </source>
</evidence>
<evidence type="ECO:0000256" key="3">
    <source>
        <dbReference type="SAM" id="MobiDB-lite"/>
    </source>
</evidence>
<feature type="region of interest" description="Disordered" evidence="3">
    <location>
        <begin position="1"/>
        <end position="81"/>
    </location>
</feature>
<accession>A0A1R1Y5P2</accession>
<dbReference type="Proteomes" id="UP000187429">
    <property type="component" value="Unassembled WGS sequence"/>
</dbReference>
<dbReference type="InterPro" id="IPR004827">
    <property type="entry name" value="bZIP"/>
</dbReference>
<feature type="region of interest" description="Disordered" evidence="3">
    <location>
        <begin position="179"/>
        <end position="289"/>
    </location>
</feature>
<protein>
    <recommendedName>
        <fullName evidence="4">BZIP domain-containing protein</fullName>
    </recommendedName>
</protein>
<gene>
    <name evidence="5" type="ORF">AYI69_g5450</name>
</gene>
<dbReference type="InterPro" id="IPR050936">
    <property type="entry name" value="AP-1-like"/>
</dbReference>
<evidence type="ECO:0000256" key="1">
    <source>
        <dbReference type="ARBA" id="ARBA00004123"/>
    </source>
</evidence>
<reference evidence="6" key="1">
    <citation type="submission" date="2017-01" db="EMBL/GenBank/DDBJ databases">
        <authorList>
            <person name="Wang Y."/>
            <person name="White M."/>
            <person name="Kvist S."/>
            <person name="Moncalvo J.-M."/>
        </authorList>
    </citation>
    <scope>NUCLEOTIDE SEQUENCE [LARGE SCALE GENOMIC DNA]</scope>
    <source>
        <strain evidence="6">ID-206-W2</strain>
    </source>
</reference>
<comment type="caution">
    <text evidence="5">The sequence shown here is derived from an EMBL/GenBank/DDBJ whole genome shotgun (WGS) entry which is preliminary data.</text>
</comment>
<dbReference type="PROSITE" id="PS00036">
    <property type="entry name" value="BZIP_BASIC"/>
    <property type="match status" value="1"/>
</dbReference>
<feature type="domain" description="BZIP" evidence="4">
    <location>
        <begin position="76"/>
        <end position="90"/>
    </location>
</feature>
<feature type="compositionally biased region" description="Low complexity" evidence="3">
    <location>
        <begin position="225"/>
        <end position="234"/>
    </location>
</feature>
<dbReference type="GO" id="GO:0000976">
    <property type="term" value="F:transcription cis-regulatory region binding"/>
    <property type="evidence" value="ECO:0007669"/>
    <property type="project" value="InterPro"/>
</dbReference>
<feature type="region of interest" description="Disordered" evidence="3">
    <location>
        <begin position="380"/>
        <end position="399"/>
    </location>
</feature>
<feature type="compositionally biased region" description="Polar residues" evidence="3">
    <location>
        <begin position="270"/>
        <end position="289"/>
    </location>
</feature>
<evidence type="ECO:0000259" key="4">
    <source>
        <dbReference type="PROSITE" id="PS00036"/>
    </source>
</evidence>
<evidence type="ECO:0000256" key="2">
    <source>
        <dbReference type="ARBA" id="ARBA00023242"/>
    </source>
</evidence>
<dbReference type="OrthoDB" id="5578735at2759"/>
<evidence type="ECO:0000313" key="5">
    <source>
        <dbReference type="EMBL" id="OMJ22282.1"/>
    </source>
</evidence>
<sequence length="399" mass="45237">MNQGPEVTNDSLNMVGMENSPFVNQNRISQQQRSMDSGNDGIPKTPSSRSDYENRNRSRQRVRPKHSNTPEELAAKAERNRAAQRAFRQRRDQYVKDLEWRATQFEELQHVVHQLADENQVLRLRVESLTHHINQLGLSIPPLPPISRPPVDWVPVLPPPPPISSSISRRSGVDNIQRIASQPGMPSTNSHSPTNNPTSNNVNTSTGTPSGLVSNQDSQRHHHSQQQQQHQQQQAIGSMHNNQQIHDSRIDEKFSSSQSQSNSIGFSNILQPSNNINSQDNGSVPNILTGSLNNVSQQLPMLQGQHSGLDFNNRNVNQNMVNQHNRNYMYQSPTTNNQMQNNDYNPFGDRLPYPQMQSNNYVVSARYPNDLRMDMRYAEGYSLDQPDGSNYNQNPSNRI</sequence>
<feature type="compositionally biased region" description="Polar residues" evidence="3">
    <location>
        <begin position="1"/>
        <end position="12"/>
    </location>
</feature>